<organism evidence="7">
    <name type="scientific">Aureimonas frigidaquae</name>
    <dbReference type="NCBI Taxonomy" id="424757"/>
    <lineage>
        <taxon>Bacteria</taxon>
        <taxon>Pseudomonadati</taxon>
        <taxon>Pseudomonadota</taxon>
        <taxon>Alphaproteobacteria</taxon>
        <taxon>Hyphomicrobiales</taxon>
        <taxon>Aurantimonadaceae</taxon>
        <taxon>Aureimonas</taxon>
    </lineage>
</organism>
<accession>A0A0N7KXR3</accession>
<dbReference type="CDD" id="cd03214">
    <property type="entry name" value="ABC_Iron-Siderophores_B12_Hemin"/>
    <property type="match status" value="1"/>
</dbReference>
<evidence type="ECO:0000256" key="2">
    <source>
        <dbReference type="ARBA" id="ARBA00022741"/>
    </source>
</evidence>
<dbReference type="Pfam" id="PF00005">
    <property type="entry name" value="ABC_tran"/>
    <property type="match status" value="1"/>
</dbReference>
<evidence type="ECO:0000256" key="4">
    <source>
        <dbReference type="ARBA" id="ARBA00022967"/>
    </source>
</evidence>
<sequence>MSAIAARDLRLAVGGRAILDGVSLELRPGEVLCVIGANGAGKSTLLGLLSGARRPDAGMLTGPVADARAPAAMARVRAVLPQSVELGFAFNAFELVRLGAEAGGARAEAVASLCHDALAEVGLDGFAGRNVAAMSGGEAQRVHLARALAQVRAMPGPHRFLLLDEPTASLDLKHQILTLDIARRLARKGVGVLAILHDLNLACLAADRILALAGGRVVAQGRPEEVVTDGVVEATYGLRLPVGRVPATAPFLLPQIAKE</sequence>
<evidence type="ECO:0000256" key="1">
    <source>
        <dbReference type="ARBA" id="ARBA00022448"/>
    </source>
</evidence>
<evidence type="ECO:0000259" key="6">
    <source>
        <dbReference type="PROSITE" id="PS50893"/>
    </source>
</evidence>
<comment type="function">
    <text evidence="5">Part of the ABC transporter complex HmuTUV involved in hemin import. Responsible for energy coupling to the transport system.</text>
</comment>
<keyword evidence="4" id="KW-1278">Translocase</keyword>
<dbReference type="PANTHER" id="PTHR42794">
    <property type="entry name" value="HEMIN IMPORT ATP-BINDING PROTEIN HMUV"/>
    <property type="match status" value="1"/>
</dbReference>
<dbReference type="AlphaFoldDB" id="A0A0N7KXR3"/>
<dbReference type="InterPro" id="IPR003439">
    <property type="entry name" value="ABC_transporter-like_ATP-bd"/>
</dbReference>
<dbReference type="PROSITE" id="PS50893">
    <property type="entry name" value="ABC_TRANSPORTER_2"/>
    <property type="match status" value="1"/>
</dbReference>
<dbReference type="SMART" id="SM00382">
    <property type="entry name" value="AAA"/>
    <property type="match status" value="1"/>
</dbReference>
<reference evidence="7" key="1">
    <citation type="journal article" date="2015" name="Proc. Natl. Acad. Sci. U.S.A.">
        <title>Bacterial clade with the ribosomal RNA operon on a small plasmid rather than the chromosome.</title>
        <authorList>
            <person name="Anda M."/>
            <person name="Ohtsubo Y."/>
            <person name="Okubo T."/>
            <person name="Sugawara M."/>
            <person name="Nagata Y."/>
            <person name="Tsuda M."/>
            <person name="Minamisawa K."/>
            <person name="Mitsui H."/>
        </authorList>
    </citation>
    <scope>NUCLEOTIDE SEQUENCE</scope>
    <source>
        <strain evidence="7">JCM 14755</strain>
    </source>
</reference>
<dbReference type="GO" id="GO:0005524">
    <property type="term" value="F:ATP binding"/>
    <property type="evidence" value="ECO:0007669"/>
    <property type="project" value="UniProtKB-KW"/>
</dbReference>
<protein>
    <submittedName>
        <fullName evidence="7">Putative ABC transporter ATP-binding protein-ferric iron transport</fullName>
    </submittedName>
</protein>
<name>A0A0N7KXR3_9HYPH</name>
<keyword evidence="3 7" id="KW-0067">ATP-binding</keyword>
<dbReference type="PANTHER" id="PTHR42794:SF1">
    <property type="entry name" value="HEMIN IMPORT ATP-BINDING PROTEIN HMUV"/>
    <property type="match status" value="1"/>
</dbReference>
<dbReference type="EMBL" id="LC066375">
    <property type="protein sequence ID" value="BAT27641.1"/>
    <property type="molecule type" value="Genomic_DNA"/>
</dbReference>
<proteinExistence type="predicted"/>
<dbReference type="Gene3D" id="3.40.50.300">
    <property type="entry name" value="P-loop containing nucleotide triphosphate hydrolases"/>
    <property type="match status" value="1"/>
</dbReference>
<evidence type="ECO:0000313" key="7">
    <source>
        <dbReference type="EMBL" id="BAT27641.1"/>
    </source>
</evidence>
<evidence type="ECO:0000256" key="3">
    <source>
        <dbReference type="ARBA" id="ARBA00022840"/>
    </source>
</evidence>
<dbReference type="NCBIfam" id="NF010068">
    <property type="entry name" value="PRK13548.1"/>
    <property type="match status" value="1"/>
</dbReference>
<dbReference type="GO" id="GO:0016887">
    <property type="term" value="F:ATP hydrolysis activity"/>
    <property type="evidence" value="ECO:0007669"/>
    <property type="project" value="InterPro"/>
</dbReference>
<dbReference type="InterPro" id="IPR027417">
    <property type="entry name" value="P-loop_NTPase"/>
</dbReference>
<dbReference type="RefSeq" id="WP_062226684.1">
    <property type="nucleotide sequence ID" value="NZ_BBWR01000003.1"/>
</dbReference>
<keyword evidence="1" id="KW-0813">Transport</keyword>
<dbReference type="SUPFAM" id="SSF52540">
    <property type="entry name" value="P-loop containing nucleoside triphosphate hydrolases"/>
    <property type="match status" value="1"/>
</dbReference>
<keyword evidence="2" id="KW-0547">Nucleotide-binding</keyword>
<dbReference type="InterPro" id="IPR003593">
    <property type="entry name" value="AAA+_ATPase"/>
</dbReference>
<evidence type="ECO:0000256" key="5">
    <source>
        <dbReference type="ARBA" id="ARBA00037066"/>
    </source>
</evidence>
<dbReference type="OrthoDB" id="9810077at2"/>
<feature type="domain" description="ABC transporter" evidence="6">
    <location>
        <begin position="4"/>
        <end position="239"/>
    </location>
</feature>